<evidence type="ECO:0000256" key="5">
    <source>
        <dbReference type="SAM" id="SignalP"/>
    </source>
</evidence>
<dbReference type="AlphaFoldDB" id="A0A1Y2GM32"/>
<comment type="similarity">
    <text evidence="1">Belongs to the heat shock protein 90 family.</text>
</comment>
<keyword evidence="3" id="KW-0067">ATP-binding</keyword>
<name>A0A1Y2GM32_9FUNG</name>
<dbReference type="GO" id="GO:0051082">
    <property type="term" value="F:unfolded protein binding"/>
    <property type="evidence" value="ECO:0007669"/>
    <property type="project" value="InterPro"/>
</dbReference>
<feature type="chain" id="PRO_5012779286" evidence="5">
    <location>
        <begin position="20"/>
        <end position="148"/>
    </location>
</feature>
<comment type="caution">
    <text evidence="6">The sequence shown here is derived from an EMBL/GenBank/DDBJ whole genome shotgun (WGS) entry which is preliminary data.</text>
</comment>
<feature type="signal peptide" evidence="5">
    <location>
        <begin position="1"/>
        <end position="19"/>
    </location>
</feature>
<dbReference type="GO" id="GO:0140662">
    <property type="term" value="F:ATP-dependent protein folding chaperone"/>
    <property type="evidence" value="ECO:0007669"/>
    <property type="project" value="InterPro"/>
</dbReference>
<keyword evidence="7" id="KW-1185">Reference proteome</keyword>
<organism evidence="6 7">
    <name type="scientific">Lobosporangium transversale</name>
    <dbReference type="NCBI Taxonomy" id="64571"/>
    <lineage>
        <taxon>Eukaryota</taxon>
        <taxon>Fungi</taxon>
        <taxon>Fungi incertae sedis</taxon>
        <taxon>Mucoromycota</taxon>
        <taxon>Mortierellomycotina</taxon>
        <taxon>Mortierellomycetes</taxon>
        <taxon>Mortierellales</taxon>
        <taxon>Mortierellaceae</taxon>
        <taxon>Lobosporangium</taxon>
    </lineage>
</organism>
<dbReference type="InParanoid" id="A0A1Y2GM32"/>
<dbReference type="InterPro" id="IPR020575">
    <property type="entry name" value="Hsp90_N"/>
</dbReference>
<evidence type="ECO:0000256" key="3">
    <source>
        <dbReference type="ARBA" id="ARBA00022840"/>
    </source>
</evidence>
<dbReference type="RefSeq" id="XP_021881188.1">
    <property type="nucleotide sequence ID" value="XM_022026556.1"/>
</dbReference>
<protein>
    <submittedName>
        <fullName evidence="6">Histidine kinase-like ATPase</fullName>
    </submittedName>
</protein>
<keyword evidence="5" id="KW-0732">Signal</keyword>
<evidence type="ECO:0000313" key="6">
    <source>
        <dbReference type="EMBL" id="ORZ15440.1"/>
    </source>
</evidence>
<dbReference type="SUPFAM" id="SSF55874">
    <property type="entry name" value="ATPase domain of HSP90 chaperone/DNA topoisomerase II/histidine kinase"/>
    <property type="match status" value="1"/>
</dbReference>
<dbReference type="Proteomes" id="UP000193648">
    <property type="component" value="Unassembled WGS sequence"/>
</dbReference>
<keyword evidence="6" id="KW-0808">Transferase</keyword>
<dbReference type="OrthoDB" id="28737at2759"/>
<dbReference type="InterPro" id="IPR036890">
    <property type="entry name" value="HATPase_C_sf"/>
</dbReference>
<dbReference type="EMBL" id="MCFF01000019">
    <property type="protein sequence ID" value="ORZ15440.1"/>
    <property type="molecule type" value="Genomic_DNA"/>
</dbReference>
<evidence type="ECO:0000256" key="2">
    <source>
        <dbReference type="ARBA" id="ARBA00022741"/>
    </source>
</evidence>
<proteinExistence type="inferred from homology"/>
<reference evidence="6 7" key="1">
    <citation type="submission" date="2016-07" db="EMBL/GenBank/DDBJ databases">
        <title>Pervasive Adenine N6-methylation of Active Genes in Fungi.</title>
        <authorList>
            <consortium name="DOE Joint Genome Institute"/>
            <person name="Mondo S.J."/>
            <person name="Dannebaum R.O."/>
            <person name="Kuo R.C."/>
            <person name="Labutti K."/>
            <person name="Haridas S."/>
            <person name="Kuo A."/>
            <person name="Salamov A."/>
            <person name="Ahrendt S.R."/>
            <person name="Lipzen A."/>
            <person name="Sullivan W."/>
            <person name="Andreopoulos W.B."/>
            <person name="Clum A."/>
            <person name="Lindquist E."/>
            <person name="Daum C."/>
            <person name="Ramamoorthy G.K."/>
            <person name="Gryganskyi A."/>
            <person name="Culley D."/>
            <person name="Magnuson J.K."/>
            <person name="James T.Y."/>
            <person name="O'Malley M.A."/>
            <person name="Stajich J.E."/>
            <person name="Spatafora J.W."/>
            <person name="Visel A."/>
            <person name="Grigoriev I.V."/>
        </authorList>
    </citation>
    <scope>NUCLEOTIDE SEQUENCE [LARGE SCALE GENOMIC DNA]</scope>
    <source>
        <strain evidence="6 7">NRRL 3116</strain>
    </source>
</reference>
<keyword evidence="2" id="KW-0547">Nucleotide-binding</keyword>
<gene>
    <name evidence="6" type="ORF">BCR41DRAFT_370801</name>
</gene>
<keyword evidence="4" id="KW-0143">Chaperone</keyword>
<evidence type="ECO:0000313" key="7">
    <source>
        <dbReference type="Proteomes" id="UP000193648"/>
    </source>
</evidence>
<evidence type="ECO:0000256" key="4">
    <source>
        <dbReference type="ARBA" id="ARBA00023186"/>
    </source>
</evidence>
<dbReference type="Gene3D" id="3.30.565.10">
    <property type="entry name" value="Histidine kinase-like ATPase, C-terminal domain"/>
    <property type="match status" value="1"/>
</dbReference>
<keyword evidence="6" id="KW-0418">Kinase</keyword>
<dbReference type="GO" id="GO:0016301">
    <property type="term" value="F:kinase activity"/>
    <property type="evidence" value="ECO:0007669"/>
    <property type="project" value="UniProtKB-KW"/>
</dbReference>
<accession>A0A1Y2GM32</accession>
<dbReference type="GO" id="GO:0005524">
    <property type="term" value="F:ATP binding"/>
    <property type="evidence" value="ECO:0007669"/>
    <property type="project" value="UniProtKB-KW"/>
</dbReference>
<dbReference type="GeneID" id="33568399"/>
<dbReference type="GO" id="GO:0016887">
    <property type="term" value="F:ATP hydrolysis activity"/>
    <property type="evidence" value="ECO:0007669"/>
    <property type="project" value="InterPro"/>
</dbReference>
<dbReference type="PRINTS" id="PR00775">
    <property type="entry name" value="HEATSHOCK90"/>
</dbReference>
<sequence>MKKAFVFLGLLAAITLVAAEAPGAQAAFKKSGENVAIPENFAFDSKPILQGEKHQFQTEVSRLMKIVINSLYKTPEIFLRELISNGSDALDKIRFKSLTDPTALESNPNLNVTIGLDKQRRIITITDTGIGMTKEDLQKNLGTIAKVT</sequence>
<dbReference type="STRING" id="64571.A0A1Y2GM32"/>
<dbReference type="InterPro" id="IPR001404">
    <property type="entry name" value="Hsp90_fam"/>
</dbReference>
<evidence type="ECO:0000256" key="1">
    <source>
        <dbReference type="ARBA" id="ARBA00008239"/>
    </source>
</evidence>
<dbReference type="PANTHER" id="PTHR11528">
    <property type="entry name" value="HEAT SHOCK PROTEIN 90 FAMILY MEMBER"/>
    <property type="match status" value="1"/>
</dbReference>